<feature type="compositionally biased region" description="Low complexity" evidence="6">
    <location>
        <begin position="203"/>
        <end position="235"/>
    </location>
</feature>
<proteinExistence type="inferred from homology"/>
<keyword evidence="2" id="KW-0812">Transmembrane</keyword>
<dbReference type="PANTHER" id="PTHR23427:SF2">
    <property type="entry name" value="SURFEIT LOCUS PROTEIN 1"/>
    <property type="match status" value="1"/>
</dbReference>
<comment type="function">
    <text evidence="5">Probably involved in the biogenesis of the COX complex.</text>
</comment>
<sequence length="662" mass="73220">MALSTYFFSSLCLLISQSSWHFLSTCLSPSYSGDAVEAYPLLQGLFIPLFLATFLSIHSCHLHPAERRDPLGNDFLPLRCIDHQALIRFHRFPLTYTACLVDLSLTVKAYSSLDCNRYFSSSCVPPIDSFSLTEGCGQDSTISLFTDMHFLAASSQYTKPNRRMLKIHSTSLFTPLKPYFLSSSASYSSISFTSSISDFSSLHPTATTSPHTPSTSPHTPSTSPHTPSTSLHPTAPLFPPSPHIISSDLPASSSSRLPSTEPLLPPALRRFTPQIPGQVLYPATPEDIQILSQSTHKYPLPLSVEGGVIVRLVRLSEAVTSPVSRCVRNRQFGIRGTSERWQLLAFGLVCTSGLSLLGFWQIKRMKWKVSLVEHRRSQLAFPRVTVAPRTFEEALPWNPLGSSTIPACTPVAPPPPPPPTVLSLLYPFSSPITTPSQPLEGWAYRSVELKGVLDTSYTLPVGPRTGAMSGRPGYLLISPLRLEDGRSVLVNRGHCPVENLSAVLENSTPAWVIVRAVVDPGELLTPFLKKIKMKGKPNEGQYVSLEPESLGEHVGAVNVQECQLCILSSYDILYLDDIVASSDTVPATAISSKILSRFLSTEKHSVQKPLNTSLEMKQKKDYLCFWADEYTHFNYACQWFMMAAAVFGMTLYKLIEVTRWRF</sequence>
<name>A0ABQ7JER0_9APIC</name>
<keyword evidence="5" id="KW-0999">Mitochondrion inner membrane</keyword>
<feature type="region of interest" description="Disordered" evidence="6">
    <location>
        <begin position="249"/>
        <end position="268"/>
    </location>
</feature>
<keyword evidence="3" id="KW-1133">Transmembrane helix</keyword>
<dbReference type="CDD" id="cd06662">
    <property type="entry name" value="SURF1"/>
    <property type="match status" value="1"/>
</dbReference>
<evidence type="ECO:0000313" key="8">
    <source>
        <dbReference type="Proteomes" id="UP000823046"/>
    </source>
</evidence>
<evidence type="ECO:0000256" key="4">
    <source>
        <dbReference type="ARBA" id="ARBA00023136"/>
    </source>
</evidence>
<keyword evidence="5" id="KW-0496">Mitochondrion</keyword>
<evidence type="ECO:0000256" key="3">
    <source>
        <dbReference type="ARBA" id="ARBA00022989"/>
    </source>
</evidence>
<evidence type="ECO:0000256" key="1">
    <source>
        <dbReference type="ARBA" id="ARBA00004370"/>
    </source>
</evidence>
<keyword evidence="4" id="KW-0472">Membrane</keyword>
<reference evidence="7 8" key="1">
    <citation type="journal article" date="2020" name="bioRxiv">
        <title>Metabolic contributions of an alphaproteobacterial endosymbiont in the apicomplexan Cardiosporidium cionae.</title>
        <authorList>
            <person name="Hunter E.S."/>
            <person name="Paight C.J."/>
            <person name="Lane C.E."/>
        </authorList>
    </citation>
    <scope>NUCLEOTIDE SEQUENCE [LARGE SCALE GENOMIC DNA]</scope>
    <source>
        <strain evidence="7">ESH_2018</strain>
    </source>
</reference>
<evidence type="ECO:0000256" key="2">
    <source>
        <dbReference type="ARBA" id="ARBA00022692"/>
    </source>
</evidence>
<dbReference type="Proteomes" id="UP000823046">
    <property type="component" value="Unassembled WGS sequence"/>
</dbReference>
<dbReference type="PROSITE" id="PS50895">
    <property type="entry name" value="SURF1"/>
    <property type="match status" value="1"/>
</dbReference>
<dbReference type="EMBL" id="JADAQX010000053">
    <property type="protein sequence ID" value="KAF8822461.1"/>
    <property type="molecule type" value="Genomic_DNA"/>
</dbReference>
<feature type="region of interest" description="Disordered" evidence="6">
    <location>
        <begin position="203"/>
        <end position="237"/>
    </location>
</feature>
<accession>A0ABQ7JER0</accession>
<dbReference type="InterPro" id="IPR002994">
    <property type="entry name" value="Surf1/Shy1"/>
</dbReference>
<dbReference type="InterPro" id="IPR045214">
    <property type="entry name" value="Surf1/Surf4"/>
</dbReference>
<evidence type="ECO:0000313" key="7">
    <source>
        <dbReference type="EMBL" id="KAF8822461.1"/>
    </source>
</evidence>
<comment type="subcellular location">
    <subcellularLocation>
        <location evidence="1">Membrane</location>
    </subcellularLocation>
    <subcellularLocation>
        <location evidence="5">Mitochondrion inner membrane</location>
        <topology evidence="5">Multi-pass membrane protein</topology>
    </subcellularLocation>
</comment>
<comment type="caution">
    <text evidence="7">The sequence shown here is derived from an EMBL/GenBank/DDBJ whole genome shotgun (WGS) entry which is preliminary data.</text>
</comment>
<evidence type="ECO:0000256" key="5">
    <source>
        <dbReference type="RuleBase" id="RU363076"/>
    </source>
</evidence>
<dbReference type="PANTHER" id="PTHR23427">
    <property type="entry name" value="SURFEIT LOCUS PROTEIN"/>
    <property type="match status" value="1"/>
</dbReference>
<keyword evidence="8" id="KW-1185">Reference proteome</keyword>
<protein>
    <recommendedName>
        <fullName evidence="5">SURF1-like protein</fullName>
    </recommendedName>
</protein>
<organism evidence="7 8">
    <name type="scientific">Cardiosporidium cionae</name>
    <dbReference type="NCBI Taxonomy" id="476202"/>
    <lineage>
        <taxon>Eukaryota</taxon>
        <taxon>Sar</taxon>
        <taxon>Alveolata</taxon>
        <taxon>Apicomplexa</taxon>
        <taxon>Aconoidasida</taxon>
        <taxon>Nephromycida</taxon>
        <taxon>Cardiosporidium</taxon>
    </lineage>
</organism>
<comment type="similarity">
    <text evidence="5">Belongs to the SURF1 family.</text>
</comment>
<gene>
    <name evidence="7" type="ORF">IE077_004573</name>
</gene>
<dbReference type="Pfam" id="PF02104">
    <property type="entry name" value="SURF1"/>
    <property type="match status" value="1"/>
</dbReference>
<evidence type="ECO:0000256" key="6">
    <source>
        <dbReference type="SAM" id="MobiDB-lite"/>
    </source>
</evidence>
<feature type="compositionally biased region" description="Low complexity" evidence="6">
    <location>
        <begin position="249"/>
        <end position="262"/>
    </location>
</feature>